<dbReference type="EMBL" id="CP113836">
    <property type="protein sequence ID" value="WAL63247.1"/>
    <property type="molecule type" value="Genomic_DNA"/>
</dbReference>
<gene>
    <name evidence="2" type="ORF">ORV05_19675</name>
</gene>
<feature type="transmembrane region" description="Helical" evidence="1">
    <location>
        <begin position="101"/>
        <end position="120"/>
    </location>
</feature>
<feature type="transmembrane region" description="Helical" evidence="1">
    <location>
        <begin position="35"/>
        <end position="53"/>
    </location>
</feature>
<feature type="transmembrane region" description="Helical" evidence="1">
    <location>
        <begin position="153"/>
        <end position="172"/>
    </location>
</feature>
<proteinExistence type="predicted"/>
<reference evidence="2" key="1">
    <citation type="submission" date="2022-11" db="EMBL/GenBank/DDBJ databases">
        <authorList>
            <person name="Mo P."/>
        </authorList>
    </citation>
    <scope>NUCLEOTIDE SEQUENCE</scope>
    <source>
        <strain evidence="2">HUAS 11-8</strain>
    </source>
</reference>
<feature type="transmembrane region" description="Helical" evidence="1">
    <location>
        <begin position="12"/>
        <end position="29"/>
    </location>
</feature>
<evidence type="ECO:0000313" key="3">
    <source>
        <dbReference type="Proteomes" id="UP001163203"/>
    </source>
</evidence>
<dbReference type="RefSeq" id="WP_268441053.1">
    <property type="nucleotide sequence ID" value="NZ_CP113836.1"/>
</dbReference>
<keyword evidence="1" id="KW-0812">Transmembrane</keyword>
<accession>A0ABY7AWE3</accession>
<sequence>MTKPGRRMGQATGYLIGILFGLVFVEVNARGLPGPWPLVVRIAGVVIAVALFLAVRGGPGPADGGGFTPGRGYWLVVAAEALALFGGLFVINGVLRHPQVAVAWIAVVVGVHFFALAAVFRLNRFHGLGAVLTVLGLAGFVLAALGASAATVGVVSGVLSGLALFTTVGVSLSRGRSA</sequence>
<keyword evidence="1" id="KW-1133">Transmembrane helix</keyword>
<evidence type="ECO:0000313" key="2">
    <source>
        <dbReference type="EMBL" id="WAL63247.1"/>
    </source>
</evidence>
<organism evidence="2 3">
    <name type="scientific">Amycolatopsis cynarae</name>
    <dbReference type="NCBI Taxonomy" id="2995223"/>
    <lineage>
        <taxon>Bacteria</taxon>
        <taxon>Bacillati</taxon>
        <taxon>Actinomycetota</taxon>
        <taxon>Actinomycetes</taxon>
        <taxon>Pseudonocardiales</taxon>
        <taxon>Pseudonocardiaceae</taxon>
        <taxon>Amycolatopsis</taxon>
    </lineage>
</organism>
<keyword evidence="1" id="KW-0472">Membrane</keyword>
<dbReference type="Proteomes" id="UP001163203">
    <property type="component" value="Chromosome"/>
</dbReference>
<evidence type="ECO:0000256" key="1">
    <source>
        <dbReference type="SAM" id="Phobius"/>
    </source>
</evidence>
<protein>
    <recommendedName>
        <fullName evidence="4">Integral membrane protein</fullName>
    </recommendedName>
</protein>
<keyword evidence="3" id="KW-1185">Reference proteome</keyword>
<evidence type="ECO:0008006" key="4">
    <source>
        <dbReference type="Google" id="ProtNLM"/>
    </source>
</evidence>
<feature type="transmembrane region" description="Helical" evidence="1">
    <location>
        <begin position="127"/>
        <end position="147"/>
    </location>
</feature>
<name>A0ABY7AWE3_9PSEU</name>
<feature type="transmembrane region" description="Helical" evidence="1">
    <location>
        <begin position="73"/>
        <end position="95"/>
    </location>
</feature>